<protein>
    <submittedName>
        <fullName evidence="2">Uncharacterized protein</fullName>
    </submittedName>
</protein>
<keyword evidence="1" id="KW-0812">Transmembrane</keyword>
<dbReference type="EMBL" id="CP158375">
    <property type="protein sequence ID" value="XDO98417.1"/>
    <property type="molecule type" value="Genomic_DNA"/>
</dbReference>
<keyword evidence="1" id="KW-0472">Membrane</keyword>
<keyword evidence="1" id="KW-1133">Transmembrane helix</keyword>
<feature type="transmembrane region" description="Helical" evidence="1">
    <location>
        <begin position="21"/>
        <end position="42"/>
    </location>
</feature>
<name>A0AB39KWQ3_9CAUL</name>
<dbReference type="RefSeq" id="WP_369062292.1">
    <property type="nucleotide sequence ID" value="NZ_CP158375.1"/>
</dbReference>
<sequence>MFLRQPRSVPGTSEDYTMHELLIFTLLFVFALLALAAVLHTLRR</sequence>
<accession>A0AB39KWQ3</accession>
<proteinExistence type="predicted"/>
<dbReference type="AlphaFoldDB" id="A0AB39KWQ3"/>
<gene>
    <name evidence="2" type="ORF">ABOZ73_08385</name>
</gene>
<reference evidence="2" key="1">
    <citation type="submission" date="2024-06" db="EMBL/GenBank/DDBJ databases">
        <title>Caulobacter inopinatus, sp. nov.</title>
        <authorList>
            <person name="Donachie S.P."/>
        </authorList>
    </citation>
    <scope>NUCLEOTIDE SEQUENCE</scope>
    <source>
        <strain evidence="2">73W</strain>
    </source>
</reference>
<evidence type="ECO:0000313" key="2">
    <source>
        <dbReference type="EMBL" id="XDO98417.1"/>
    </source>
</evidence>
<organism evidence="2">
    <name type="scientific">Caulobacter sp. 73W</name>
    <dbReference type="NCBI Taxonomy" id="3161137"/>
    <lineage>
        <taxon>Bacteria</taxon>
        <taxon>Pseudomonadati</taxon>
        <taxon>Pseudomonadota</taxon>
        <taxon>Alphaproteobacteria</taxon>
        <taxon>Caulobacterales</taxon>
        <taxon>Caulobacteraceae</taxon>
        <taxon>Caulobacter</taxon>
    </lineage>
</organism>
<evidence type="ECO:0000256" key="1">
    <source>
        <dbReference type="SAM" id="Phobius"/>
    </source>
</evidence>